<gene>
    <name evidence="1" type="ORF">HUO14_03445</name>
</gene>
<name>A0ABX2N031_9SPHN</name>
<keyword evidence="2" id="KW-1185">Reference proteome</keyword>
<dbReference type="EMBL" id="JABWMH010000001">
    <property type="protein sequence ID" value="NVD26961.1"/>
    <property type="molecule type" value="Genomic_DNA"/>
</dbReference>
<comment type="caution">
    <text evidence="1">The sequence shown here is derived from an EMBL/GenBank/DDBJ whole genome shotgun (WGS) entry which is preliminary data.</text>
</comment>
<reference evidence="1 2" key="1">
    <citation type="submission" date="2020-06" db="EMBL/GenBank/DDBJ databases">
        <authorList>
            <person name="Kim S.-J."/>
            <person name="Park S.-J."/>
        </authorList>
    </citation>
    <scope>NUCLEOTIDE SEQUENCE [LARGE SCALE GENOMIC DNA]</scope>
    <source>
        <strain evidence="1 2">SW-151</strain>
    </source>
</reference>
<organism evidence="1 2">
    <name type="scientific">Parasphingorhabdus flavimaris</name>
    <dbReference type="NCBI Taxonomy" id="266812"/>
    <lineage>
        <taxon>Bacteria</taxon>
        <taxon>Pseudomonadati</taxon>
        <taxon>Pseudomonadota</taxon>
        <taxon>Alphaproteobacteria</taxon>
        <taxon>Sphingomonadales</taxon>
        <taxon>Sphingomonadaceae</taxon>
        <taxon>Parasphingorhabdus</taxon>
    </lineage>
</organism>
<evidence type="ECO:0000313" key="2">
    <source>
        <dbReference type="Proteomes" id="UP000652427"/>
    </source>
</evidence>
<dbReference type="Pfam" id="PF06698">
    <property type="entry name" value="DUF1192"/>
    <property type="match status" value="1"/>
</dbReference>
<dbReference type="RefSeq" id="WP_176278466.1">
    <property type="nucleotide sequence ID" value="NZ_JABWMH010000001.1"/>
</dbReference>
<accession>A0ABX2N031</accession>
<protein>
    <submittedName>
        <fullName evidence="1">DUF1192 domain-containing protein</fullName>
    </submittedName>
</protein>
<proteinExistence type="predicted"/>
<sequence length="65" mass="7339">MDDDENLPRNANDPVALLVKQDLDPLSVDELDQRISLLESEISRCKAKKSFAVTHRASAENLFKK</sequence>
<dbReference type="Proteomes" id="UP000652427">
    <property type="component" value="Unassembled WGS sequence"/>
</dbReference>
<dbReference type="InterPro" id="IPR009579">
    <property type="entry name" value="DUF1192"/>
</dbReference>
<evidence type="ECO:0000313" key="1">
    <source>
        <dbReference type="EMBL" id="NVD26961.1"/>
    </source>
</evidence>